<sequence>MASTAAQVLNRLTTQWDEETANLSSSHENFCDVARHVEDESSDSEVPILAQFVASGGDDTLKGMPNFSCPELDALWALVDRLFPGKDVLFITLTKLKHFDTWHKHAIEFNMGVSTLEKIHRQMLMKEDDSVPELGGEPSQFPQAWGVLVYKCFQEEGRVLRTIQPRKQPRGGTLDQEDIARNKAISADRLLVENCFGRMWLLCKATYANFKWNENRFDSVARLSTALTNYHVGLMPLSACDNEHYDMVLSKYHAMGERIRTQRSRAQRHYRMRLQVRSRPASHSLQLSVKPSLNIKNHCFLDRHLPAFQANFKLS</sequence>
<dbReference type="OrthoDB" id="164601at2759"/>
<accession>A0A225WV83</accession>
<dbReference type="Proteomes" id="UP000198211">
    <property type="component" value="Unassembled WGS sequence"/>
</dbReference>
<protein>
    <recommendedName>
        <fullName evidence="3">DDE Tnp4 domain-containing protein</fullName>
    </recommendedName>
</protein>
<keyword evidence="2" id="KW-1185">Reference proteome</keyword>
<evidence type="ECO:0008006" key="3">
    <source>
        <dbReference type="Google" id="ProtNLM"/>
    </source>
</evidence>
<comment type="caution">
    <text evidence="1">The sequence shown here is derived from an EMBL/GenBank/DDBJ whole genome shotgun (WGS) entry which is preliminary data.</text>
</comment>
<reference evidence="2" key="1">
    <citation type="submission" date="2017-03" db="EMBL/GenBank/DDBJ databases">
        <title>Phytopthora megakarya and P. palmivora, two closely related causual agents of cacao black pod achieved similar genome size and gene model numbers by different mechanisms.</title>
        <authorList>
            <person name="Ali S."/>
            <person name="Shao J."/>
            <person name="Larry D.J."/>
            <person name="Kronmiller B."/>
            <person name="Shen D."/>
            <person name="Strem M.D."/>
            <person name="Melnick R.L."/>
            <person name="Guiltinan M.J."/>
            <person name="Tyler B.M."/>
            <person name="Meinhardt L.W."/>
            <person name="Bailey B.A."/>
        </authorList>
    </citation>
    <scope>NUCLEOTIDE SEQUENCE [LARGE SCALE GENOMIC DNA]</scope>
    <source>
        <strain evidence="2">zdho120</strain>
    </source>
</reference>
<gene>
    <name evidence="1" type="ORF">PHMEG_0004708</name>
</gene>
<dbReference type="EMBL" id="NBNE01000286">
    <property type="protein sequence ID" value="OWZ20820.1"/>
    <property type="molecule type" value="Genomic_DNA"/>
</dbReference>
<evidence type="ECO:0000313" key="1">
    <source>
        <dbReference type="EMBL" id="OWZ20820.1"/>
    </source>
</evidence>
<evidence type="ECO:0000313" key="2">
    <source>
        <dbReference type="Proteomes" id="UP000198211"/>
    </source>
</evidence>
<organism evidence="1 2">
    <name type="scientific">Phytophthora megakarya</name>
    <dbReference type="NCBI Taxonomy" id="4795"/>
    <lineage>
        <taxon>Eukaryota</taxon>
        <taxon>Sar</taxon>
        <taxon>Stramenopiles</taxon>
        <taxon>Oomycota</taxon>
        <taxon>Peronosporomycetes</taxon>
        <taxon>Peronosporales</taxon>
        <taxon>Peronosporaceae</taxon>
        <taxon>Phytophthora</taxon>
    </lineage>
</organism>
<name>A0A225WV83_9STRA</name>
<dbReference type="AlphaFoldDB" id="A0A225WV83"/>
<proteinExistence type="predicted"/>